<keyword evidence="1" id="KW-0175">Coiled coil</keyword>
<dbReference type="AlphaFoldDB" id="A0A6F9D8V0"/>
<accession>A0A6F9D8V0</accession>
<evidence type="ECO:0000256" key="1">
    <source>
        <dbReference type="SAM" id="Coils"/>
    </source>
</evidence>
<sequence>MQKEGYLVVVSLLEGRNFPSRPKHNLLIECKFDGELLATDPVAHNEVPNFTTELAWEMDRKSLHQHRMQRTPVKLQCYAVDTVKNIREHIGYILLDLRGAQLKAQPAKWYNILSSKYPKLKPAVKISMILEDDSASEKHGFKAQEAPPRSVPPIAGGEIEAVLNDEGGYFQIGPESSSCEMFILAVTVGSAFNLEQLIPGQRPLPALTSGFFFYYSLFGSDITNDPFFDLLSPDITPERASIRISSTVNFLKGYFNKHSVLKVHLCCGDHLLGSASAPFVNLFTKKHVNMLKNDTVIIDGTYHLTPPDNPIDHEAIQPRVNVSLALRKESVEQHTPRKSQPKVVDENFEAAPNDKPVRDTDSDEKPTSAQPKLVHSTPTKVPLKSPERQKKMLDTEDDATSLSSEDEVQPKQVNAPSPIKPLPSKPSHADQSNSLATTETHTDIPPPTHHFRFSLDIKTISKLQLPHACNIFVKYSYPFFGSYAPIMTSPVQVTNQSEVIVPHSACAFDFACPVPLLMSTFRTVPIELELWHKDKESDNIQLGTTTLALSKIVEADQDTILLDPGAARSPIGYRQTFRASLHVVSPSGGQVAQLNVVTNLENLGEVRDRAVLKQQQPSRSDSSDQPKPKPRHVEPPVEDPRETNEYKAAIELELWKSQERDAFSKRLKDLETQHLQTLGEEFKKRDREREALVAKRIAEYHALEKKLSTSIASLEKREQQVTVAEQELTRLNKDAMREKDRVLTEAKEATRRMKDDCVHQVQLERERRALLEEQNGKLTKQINELEKKYAAVMAQFYDYKNEQSTRPEMRLQAELNLLRLEKTEVERKLESTTKSKLHYKQQWGRTLKELAMMKKREQDHAMANLKQQQQELENLKIRYLASDEKKALENDSDRLKQIESDIRSMKQGTAATKMSSIAIEPCQEKSSVFEDINERVSRLIEERDTLLRTGVYSDSDRIITELDRQIKEEMAKRGRMNT</sequence>
<dbReference type="GO" id="GO:0022027">
    <property type="term" value="P:interkinetic nuclear migration"/>
    <property type="evidence" value="ECO:0007669"/>
    <property type="project" value="TreeGrafter"/>
</dbReference>
<dbReference type="PANTHER" id="PTHR21574">
    <property type="entry name" value="CENTROSOMAL PROTEIN OF 120 KDA"/>
    <property type="match status" value="1"/>
</dbReference>
<feature type="compositionally biased region" description="Polar residues" evidence="2">
    <location>
        <begin position="429"/>
        <end position="439"/>
    </location>
</feature>
<dbReference type="PANTHER" id="PTHR21574:SF0">
    <property type="entry name" value="CENTROSOMAL PROTEIN OF 120 KDA"/>
    <property type="match status" value="1"/>
</dbReference>
<feature type="region of interest" description="Disordered" evidence="2">
    <location>
        <begin position="610"/>
        <end position="643"/>
    </location>
</feature>
<dbReference type="EMBL" id="LR783829">
    <property type="protein sequence ID" value="CAB3229864.1"/>
    <property type="molecule type" value="mRNA"/>
</dbReference>
<dbReference type="GO" id="GO:1903724">
    <property type="term" value="P:positive regulation of centriole elongation"/>
    <property type="evidence" value="ECO:0007669"/>
    <property type="project" value="TreeGrafter"/>
</dbReference>
<dbReference type="GO" id="GO:0005813">
    <property type="term" value="C:centrosome"/>
    <property type="evidence" value="ECO:0007669"/>
    <property type="project" value="TreeGrafter"/>
</dbReference>
<feature type="coiled-coil region" evidence="1">
    <location>
        <begin position="714"/>
        <end position="885"/>
    </location>
</feature>
<organism evidence="4">
    <name type="scientific">Phallusia mammillata</name>
    <dbReference type="NCBI Taxonomy" id="59560"/>
    <lineage>
        <taxon>Eukaryota</taxon>
        <taxon>Metazoa</taxon>
        <taxon>Chordata</taxon>
        <taxon>Tunicata</taxon>
        <taxon>Ascidiacea</taxon>
        <taxon>Phlebobranchia</taxon>
        <taxon>Ascidiidae</taxon>
        <taxon>Phallusia</taxon>
    </lineage>
</organism>
<dbReference type="PROSITE" id="PS50004">
    <property type="entry name" value="C2"/>
    <property type="match status" value="1"/>
</dbReference>
<feature type="compositionally biased region" description="Basic and acidic residues" evidence="2">
    <location>
        <begin position="355"/>
        <end position="366"/>
    </location>
</feature>
<name>A0A6F9D8V0_9ASCI</name>
<feature type="region of interest" description="Disordered" evidence="2">
    <location>
        <begin position="329"/>
        <end position="447"/>
    </location>
</feature>
<dbReference type="SUPFAM" id="SSF49562">
    <property type="entry name" value="C2 domain (Calcium/lipid-binding domain, CaLB)"/>
    <property type="match status" value="1"/>
</dbReference>
<feature type="compositionally biased region" description="Acidic residues" evidence="2">
    <location>
        <begin position="395"/>
        <end position="407"/>
    </location>
</feature>
<dbReference type="InterPro" id="IPR022136">
    <property type="entry name" value="DUF3668"/>
</dbReference>
<feature type="compositionally biased region" description="Basic and acidic residues" evidence="2">
    <location>
        <begin position="385"/>
        <end position="394"/>
    </location>
</feature>
<proteinExistence type="evidence at transcript level"/>
<protein>
    <submittedName>
        <fullName evidence="4">Centrosomal protein of 120 kDa</fullName>
    </submittedName>
</protein>
<feature type="compositionally biased region" description="Basic and acidic residues" evidence="2">
    <location>
        <begin position="621"/>
        <end position="643"/>
    </location>
</feature>
<dbReference type="InterPro" id="IPR000008">
    <property type="entry name" value="C2_dom"/>
</dbReference>
<gene>
    <name evidence="4" type="primary">Cep120</name>
</gene>
<evidence type="ECO:0000259" key="3">
    <source>
        <dbReference type="PROSITE" id="PS50004"/>
    </source>
</evidence>
<dbReference type="InterPro" id="IPR039893">
    <property type="entry name" value="CEP120-like"/>
</dbReference>
<dbReference type="Pfam" id="PF12416">
    <property type="entry name" value="DUF3668"/>
    <property type="match status" value="1"/>
</dbReference>
<dbReference type="Gene3D" id="2.60.40.150">
    <property type="entry name" value="C2 domain"/>
    <property type="match status" value="1"/>
</dbReference>
<evidence type="ECO:0000313" key="4">
    <source>
        <dbReference type="EMBL" id="CAB3229864.1"/>
    </source>
</evidence>
<evidence type="ECO:0000256" key="2">
    <source>
        <dbReference type="SAM" id="MobiDB-lite"/>
    </source>
</evidence>
<dbReference type="InterPro" id="IPR035892">
    <property type="entry name" value="C2_domain_sf"/>
</dbReference>
<reference evidence="4" key="1">
    <citation type="submission" date="2020-04" db="EMBL/GenBank/DDBJ databases">
        <authorList>
            <person name="Neveu A P."/>
        </authorList>
    </citation>
    <scope>NUCLEOTIDE SEQUENCE</scope>
    <source>
        <tissue evidence="4">Whole embryo</tissue>
    </source>
</reference>
<feature type="domain" description="C2" evidence="3">
    <location>
        <begin position="1"/>
        <end position="110"/>
    </location>
</feature>